<reference evidence="1 2" key="1">
    <citation type="journal article" date="2013" name="Front. Microbiol.">
        <title>Comparative genomic analyses of the cyanobacterium, Lyngbya aestuarii BL J, a powerful hydrogen producer.</title>
        <authorList>
            <person name="Kothari A."/>
            <person name="Vaughn M."/>
            <person name="Garcia-Pichel F."/>
        </authorList>
    </citation>
    <scope>NUCLEOTIDE SEQUENCE [LARGE SCALE GENOMIC DNA]</scope>
    <source>
        <strain evidence="1 2">BL J</strain>
    </source>
</reference>
<dbReference type="CDD" id="cd07067">
    <property type="entry name" value="HP_PGM_like"/>
    <property type="match status" value="1"/>
</dbReference>
<dbReference type="PATRIC" id="fig|1348334.3.peg.1599"/>
<evidence type="ECO:0000313" key="2">
    <source>
        <dbReference type="Proteomes" id="UP000017127"/>
    </source>
</evidence>
<accession>U7QM47</accession>
<name>U7QM47_9CYAN</name>
<dbReference type="OrthoDB" id="9782128at2"/>
<gene>
    <name evidence="1" type="ORF">M595_1638</name>
</gene>
<dbReference type="SMART" id="SM00855">
    <property type="entry name" value="PGAM"/>
    <property type="match status" value="1"/>
</dbReference>
<dbReference type="Pfam" id="PF00300">
    <property type="entry name" value="His_Phos_1"/>
    <property type="match status" value="1"/>
</dbReference>
<sequence>MTQTVWIARHGNRIDFVNPEWFNTAERPYDPHLSDDGFVQAQQLANRLVGEGITHIFSSPFLRTVQTAHVIAETLDLSLKLNWGLGEWLNSEWMSAYPETLAPQILAQKFPKIDLSSAVGEARYPETWQDCLHRTAKTAQSLVAAYPNQDLLFVGHGASVLGTALGLVPTLAETDIHASLCCLVKLVRHENEWIVELDGDVSHLDATEKVVRFN</sequence>
<dbReference type="SUPFAM" id="SSF53254">
    <property type="entry name" value="Phosphoglycerate mutase-like"/>
    <property type="match status" value="1"/>
</dbReference>
<dbReference type="RefSeq" id="WP_023065404.1">
    <property type="nucleotide sequence ID" value="NZ_AUZM01000011.1"/>
</dbReference>
<dbReference type="PANTHER" id="PTHR16469:SF27">
    <property type="entry name" value="UBIQUITIN-ASSOCIATED AND SH3 DOMAIN-CONTAINING BA-RELATED"/>
    <property type="match status" value="1"/>
</dbReference>
<dbReference type="InterPro" id="IPR051710">
    <property type="entry name" value="Phosphatase_SH3-domain"/>
</dbReference>
<dbReference type="Proteomes" id="UP000017127">
    <property type="component" value="Unassembled WGS sequence"/>
</dbReference>
<comment type="caution">
    <text evidence="1">The sequence shown here is derived from an EMBL/GenBank/DDBJ whole genome shotgun (WGS) entry which is preliminary data.</text>
</comment>
<proteinExistence type="predicted"/>
<dbReference type="Gene3D" id="3.40.50.1240">
    <property type="entry name" value="Phosphoglycerate mutase-like"/>
    <property type="match status" value="1"/>
</dbReference>
<dbReference type="InterPro" id="IPR013078">
    <property type="entry name" value="His_Pase_superF_clade-1"/>
</dbReference>
<dbReference type="EMBL" id="AUZM01000011">
    <property type="protein sequence ID" value="ERT08362.1"/>
    <property type="molecule type" value="Genomic_DNA"/>
</dbReference>
<protein>
    <submittedName>
        <fullName evidence="1">Histidine phosphatase super family protein</fullName>
    </submittedName>
</protein>
<dbReference type="AlphaFoldDB" id="U7QM47"/>
<organism evidence="1 2">
    <name type="scientific">Lyngbya aestuarii BL J</name>
    <dbReference type="NCBI Taxonomy" id="1348334"/>
    <lineage>
        <taxon>Bacteria</taxon>
        <taxon>Bacillati</taxon>
        <taxon>Cyanobacteriota</taxon>
        <taxon>Cyanophyceae</taxon>
        <taxon>Oscillatoriophycideae</taxon>
        <taxon>Oscillatoriales</taxon>
        <taxon>Microcoleaceae</taxon>
        <taxon>Lyngbya</taxon>
    </lineage>
</organism>
<keyword evidence="2" id="KW-1185">Reference proteome</keyword>
<dbReference type="InterPro" id="IPR029033">
    <property type="entry name" value="His_PPase_superfam"/>
</dbReference>
<evidence type="ECO:0000313" key="1">
    <source>
        <dbReference type="EMBL" id="ERT08362.1"/>
    </source>
</evidence>
<dbReference type="PANTHER" id="PTHR16469">
    <property type="entry name" value="UBIQUITIN-ASSOCIATED AND SH3 DOMAIN-CONTAINING BA-RELATED"/>
    <property type="match status" value="1"/>
</dbReference>